<feature type="transmembrane region" description="Helical" evidence="1">
    <location>
        <begin position="184"/>
        <end position="205"/>
    </location>
</feature>
<gene>
    <name evidence="2" type="ORF">LQ327_24750</name>
</gene>
<name>A0ABS8PGR3_9PSEU</name>
<evidence type="ECO:0000313" key="2">
    <source>
        <dbReference type="EMBL" id="MCD2196586.1"/>
    </source>
</evidence>
<reference evidence="2 3" key="1">
    <citation type="submission" date="2021-11" db="EMBL/GenBank/DDBJ databases">
        <title>Draft genome sequence of Actinomycetospora sp. SF1 isolated from the rhizosphere soil.</title>
        <authorList>
            <person name="Duangmal K."/>
            <person name="Chantavorakit T."/>
        </authorList>
    </citation>
    <scope>NUCLEOTIDE SEQUENCE [LARGE SCALE GENOMIC DNA]</scope>
    <source>
        <strain evidence="2 3">TBRC 5722</strain>
    </source>
</reference>
<accession>A0ABS8PGR3</accession>
<keyword evidence="1" id="KW-0472">Membrane</keyword>
<feature type="transmembrane region" description="Helical" evidence="1">
    <location>
        <begin position="23"/>
        <end position="43"/>
    </location>
</feature>
<feature type="transmembrane region" description="Helical" evidence="1">
    <location>
        <begin position="95"/>
        <end position="114"/>
    </location>
</feature>
<protein>
    <submittedName>
        <fullName evidence="2">DUF998 domain-containing protein</fullName>
    </submittedName>
</protein>
<feature type="transmembrane region" description="Helical" evidence="1">
    <location>
        <begin position="157"/>
        <end position="178"/>
    </location>
</feature>
<keyword evidence="1" id="KW-1133">Transmembrane helix</keyword>
<dbReference type="EMBL" id="JAJNDB010000006">
    <property type="protein sequence ID" value="MCD2196586.1"/>
    <property type="molecule type" value="Genomic_DNA"/>
</dbReference>
<evidence type="ECO:0000256" key="1">
    <source>
        <dbReference type="SAM" id="Phobius"/>
    </source>
</evidence>
<feature type="transmembrane region" description="Helical" evidence="1">
    <location>
        <begin position="63"/>
        <end position="83"/>
    </location>
</feature>
<comment type="caution">
    <text evidence="2">The sequence shown here is derived from an EMBL/GenBank/DDBJ whole genome shotgun (WGS) entry which is preliminary data.</text>
</comment>
<dbReference type="Proteomes" id="UP001199469">
    <property type="component" value="Unassembled WGS sequence"/>
</dbReference>
<sequence>MTATLTTPAAGTDADRAVTTDRLLLAGAVSAPLWSVVALTQAATRSDFDFSYEPLSLLATGSLGWIQIANFLIGGLLVVLGAVGLRRSFPRSRALAGAWGLSGVLLAAAGVFSMDPVGTPGLSWHAVGHMITGTLSFLALTVTCLLLAGRMRREGHAVAAGVSVLAAVGVVAGNAWAVTGGAHGSITLGVGVMAAMLRVSGVCLARR</sequence>
<dbReference type="Pfam" id="PF06197">
    <property type="entry name" value="DUF998"/>
    <property type="match status" value="1"/>
</dbReference>
<organism evidence="2 3">
    <name type="scientific">Actinomycetospora endophytica</name>
    <dbReference type="NCBI Taxonomy" id="2291215"/>
    <lineage>
        <taxon>Bacteria</taxon>
        <taxon>Bacillati</taxon>
        <taxon>Actinomycetota</taxon>
        <taxon>Actinomycetes</taxon>
        <taxon>Pseudonocardiales</taxon>
        <taxon>Pseudonocardiaceae</taxon>
        <taxon>Actinomycetospora</taxon>
    </lineage>
</organism>
<feature type="transmembrane region" description="Helical" evidence="1">
    <location>
        <begin position="126"/>
        <end position="148"/>
    </location>
</feature>
<dbReference type="InterPro" id="IPR009339">
    <property type="entry name" value="DUF998"/>
</dbReference>
<evidence type="ECO:0000313" key="3">
    <source>
        <dbReference type="Proteomes" id="UP001199469"/>
    </source>
</evidence>
<keyword evidence="1" id="KW-0812">Transmembrane</keyword>
<keyword evidence="3" id="KW-1185">Reference proteome</keyword>
<proteinExistence type="predicted"/>
<dbReference type="RefSeq" id="WP_230738460.1">
    <property type="nucleotide sequence ID" value="NZ_JAJNDB010000006.1"/>
</dbReference>